<feature type="binding site" evidence="10">
    <location>
        <begin position="235"/>
        <end position="237"/>
    </location>
    <ligand>
        <name>substrate</name>
    </ligand>
</feature>
<evidence type="ECO:0000256" key="5">
    <source>
        <dbReference type="ARBA" id="ARBA00022737"/>
    </source>
</evidence>
<evidence type="ECO:0000256" key="9">
    <source>
        <dbReference type="PIRSR" id="PIRSR611782-1"/>
    </source>
</evidence>
<evidence type="ECO:0000313" key="13">
    <source>
        <dbReference type="EMBL" id="BAV34224.1"/>
    </source>
</evidence>
<feature type="domain" description="PDZ" evidence="12">
    <location>
        <begin position="281"/>
        <end position="372"/>
    </location>
</feature>
<protein>
    <submittedName>
        <fullName evidence="13">Peptidase</fullName>
    </submittedName>
</protein>
<feature type="active site" description="Charge relay system" evidence="9">
    <location>
        <position position="237"/>
    </location>
</feature>
<name>A0A1B4XHC4_9GAMM</name>
<dbReference type="InterPro" id="IPR011782">
    <property type="entry name" value="Pept_S1C_Do"/>
</dbReference>
<evidence type="ECO:0000256" key="11">
    <source>
        <dbReference type="SAM" id="Phobius"/>
    </source>
</evidence>
<feature type="active site" description="Charge relay system" evidence="9">
    <location>
        <position position="133"/>
    </location>
</feature>
<dbReference type="NCBIfam" id="TIGR02037">
    <property type="entry name" value="degP_htrA_DO"/>
    <property type="match status" value="1"/>
</dbReference>
<dbReference type="PRINTS" id="PR00834">
    <property type="entry name" value="PROTEASES2C"/>
</dbReference>
<evidence type="ECO:0000259" key="12">
    <source>
        <dbReference type="PROSITE" id="PS50106"/>
    </source>
</evidence>
<evidence type="ECO:0000256" key="7">
    <source>
        <dbReference type="ARBA" id="ARBA00022801"/>
    </source>
</evidence>
<comment type="similarity">
    <text evidence="2">Belongs to the peptidase S1C family.</text>
</comment>
<proteinExistence type="inferred from homology"/>
<dbReference type="PROSITE" id="PS50106">
    <property type="entry name" value="PDZ"/>
    <property type="match status" value="2"/>
</dbReference>
<dbReference type="FunCoup" id="A0A1B4XHC4">
    <property type="interactions" value="541"/>
</dbReference>
<dbReference type="AlphaFoldDB" id="A0A1B4XHC4"/>
<evidence type="ECO:0000256" key="2">
    <source>
        <dbReference type="ARBA" id="ARBA00010541"/>
    </source>
</evidence>
<accession>A0A1B4XHC4</accession>
<dbReference type="InParanoid" id="A0A1B4XHC4"/>
<dbReference type="EMBL" id="AP014879">
    <property type="protein sequence ID" value="BAV34224.1"/>
    <property type="molecule type" value="Genomic_DNA"/>
</dbReference>
<evidence type="ECO:0000256" key="1">
    <source>
        <dbReference type="ARBA" id="ARBA00004418"/>
    </source>
</evidence>
<evidence type="ECO:0000256" key="10">
    <source>
        <dbReference type="PIRSR" id="PIRSR611782-2"/>
    </source>
</evidence>
<keyword evidence="6" id="KW-0574">Periplasm</keyword>
<evidence type="ECO:0000256" key="6">
    <source>
        <dbReference type="ARBA" id="ARBA00022764"/>
    </source>
</evidence>
<dbReference type="GO" id="GO:0004252">
    <property type="term" value="F:serine-type endopeptidase activity"/>
    <property type="evidence" value="ECO:0007669"/>
    <property type="project" value="InterPro"/>
</dbReference>
<dbReference type="SUPFAM" id="SSF50494">
    <property type="entry name" value="Trypsin-like serine proteases"/>
    <property type="match status" value="1"/>
</dbReference>
<organism evidence="13 14">
    <name type="scientific">Sulfuricaulis limicola</name>
    <dbReference type="NCBI Taxonomy" id="1620215"/>
    <lineage>
        <taxon>Bacteria</taxon>
        <taxon>Pseudomonadati</taxon>
        <taxon>Pseudomonadota</taxon>
        <taxon>Gammaproteobacteria</taxon>
        <taxon>Acidiferrobacterales</taxon>
        <taxon>Acidiferrobacteraceae</taxon>
        <taxon>Sulfuricaulis</taxon>
    </lineage>
</organism>
<keyword evidence="7" id="KW-0378">Hydrolase</keyword>
<dbReference type="InterPro" id="IPR001478">
    <property type="entry name" value="PDZ"/>
</dbReference>
<dbReference type="FunFam" id="2.30.42.10:FF:000037">
    <property type="entry name" value="Periplasmic serine endoprotease DegP-like"/>
    <property type="match status" value="1"/>
</dbReference>
<sequence>MTIDRRSFKVGIIAGVFLVSGIIAGIVFSSRLDWLPSATSAPAETAPPVIGATPPNFVPVVKAVMPAVVNISTTRLVKQGGQMSGQFMDDPFFRQFFGEEFFHRFQIPRERRENSLGSGVIVDSAGYIVTNNHVVAKADEIKVLLNDKREFTGKVVGTDPKSDIAVIKINAKDLPMVPWGDSDKLEVGEYVLAIGNPFGLNQTVTQGIVSAVGRANVGIADYEDFIQTDAAINPGNSGGALVNARGELVGINTAIFSRSGGYMGIGFAVPSNMTRSVMDSLIKGGKVVRGWLGVSIQDVTPDLAKQFGLKEARGALVSEIIPDSPAAAAGIQSGDVITAFNGKTVESTSILRNTVAQTPVGKTVKVELLRDKKTVSVEVKITEQPKDVAQTNDETVQGDGKNTALAGVEVRNLTAEIARQLGLPAGTAGVVIAGVEEGSAAEEAGLQQGDVITEINRQPVRNIGDYKHLSAKLTKQGSTLLLINRQGRKLFIAIQP</sequence>
<comment type="subcellular location">
    <subcellularLocation>
        <location evidence="1">Periplasm</location>
    </subcellularLocation>
</comment>
<dbReference type="SMART" id="SM00228">
    <property type="entry name" value="PDZ"/>
    <property type="match status" value="2"/>
</dbReference>
<feature type="active site" description="Charge relay system" evidence="9">
    <location>
        <position position="163"/>
    </location>
</feature>
<dbReference type="RefSeq" id="WP_172426011.1">
    <property type="nucleotide sequence ID" value="NZ_AP014879.1"/>
</dbReference>
<dbReference type="GO" id="GO:0042597">
    <property type="term" value="C:periplasmic space"/>
    <property type="evidence" value="ECO:0007669"/>
    <property type="project" value="UniProtKB-SubCell"/>
</dbReference>
<dbReference type="Pfam" id="PF13180">
    <property type="entry name" value="PDZ_2"/>
    <property type="match status" value="1"/>
</dbReference>
<dbReference type="Proteomes" id="UP000243180">
    <property type="component" value="Chromosome"/>
</dbReference>
<dbReference type="InterPro" id="IPR009003">
    <property type="entry name" value="Peptidase_S1_PA"/>
</dbReference>
<dbReference type="InterPro" id="IPR001940">
    <property type="entry name" value="Peptidase_S1C"/>
</dbReference>
<dbReference type="GO" id="GO:0006508">
    <property type="term" value="P:proteolysis"/>
    <property type="evidence" value="ECO:0007669"/>
    <property type="project" value="UniProtKB-KW"/>
</dbReference>
<keyword evidence="11" id="KW-1133">Transmembrane helix</keyword>
<dbReference type="PANTHER" id="PTHR22939">
    <property type="entry name" value="SERINE PROTEASE FAMILY S1C HTRA-RELATED"/>
    <property type="match status" value="1"/>
</dbReference>
<evidence type="ECO:0000256" key="3">
    <source>
        <dbReference type="ARBA" id="ARBA00022670"/>
    </source>
</evidence>
<evidence type="ECO:0000256" key="4">
    <source>
        <dbReference type="ARBA" id="ARBA00022729"/>
    </source>
</evidence>
<dbReference type="SUPFAM" id="SSF50156">
    <property type="entry name" value="PDZ domain-like"/>
    <property type="match status" value="2"/>
</dbReference>
<keyword evidence="8" id="KW-0720">Serine protease</keyword>
<dbReference type="FunFam" id="2.40.10.10:FF:000001">
    <property type="entry name" value="Periplasmic serine protease DegS"/>
    <property type="match status" value="1"/>
</dbReference>
<dbReference type="Pfam" id="PF17820">
    <property type="entry name" value="PDZ_6"/>
    <property type="match status" value="1"/>
</dbReference>
<dbReference type="Gene3D" id="2.30.42.10">
    <property type="match status" value="2"/>
</dbReference>
<keyword evidence="11" id="KW-0472">Membrane</keyword>
<dbReference type="InterPro" id="IPR041489">
    <property type="entry name" value="PDZ_6"/>
</dbReference>
<keyword evidence="14" id="KW-1185">Reference proteome</keyword>
<dbReference type="Gene3D" id="2.40.10.120">
    <property type="match status" value="1"/>
</dbReference>
<keyword evidence="4" id="KW-0732">Signal</keyword>
<evidence type="ECO:0000256" key="8">
    <source>
        <dbReference type="ARBA" id="ARBA00022825"/>
    </source>
</evidence>
<feature type="binding site" evidence="10">
    <location>
        <position position="133"/>
    </location>
    <ligand>
        <name>substrate</name>
    </ligand>
</feature>
<keyword evidence="5" id="KW-0677">Repeat</keyword>
<dbReference type="CDD" id="cd10839">
    <property type="entry name" value="cpPDZ1_DegP-like"/>
    <property type="match status" value="1"/>
</dbReference>
<dbReference type="PANTHER" id="PTHR22939:SF129">
    <property type="entry name" value="SERINE PROTEASE HTRA2, MITOCHONDRIAL"/>
    <property type="match status" value="1"/>
</dbReference>
<dbReference type="Pfam" id="PF13365">
    <property type="entry name" value="Trypsin_2"/>
    <property type="match status" value="1"/>
</dbReference>
<keyword evidence="3" id="KW-0645">Protease</keyword>
<keyword evidence="11" id="KW-0812">Transmembrane</keyword>
<gene>
    <name evidence="13" type="ORF">SCL_1933</name>
</gene>
<evidence type="ECO:0000313" key="14">
    <source>
        <dbReference type="Proteomes" id="UP000243180"/>
    </source>
</evidence>
<feature type="domain" description="PDZ" evidence="12">
    <location>
        <begin position="407"/>
        <end position="463"/>
    </location>
</feature>
<reference evidence="13 14" key="1">
    <citation type="submission" date="2015-05" db="EMBL/GenBank/DDBJ databases">
        <title>Complete genome sequence of a sulfur-oxidizing gammaproteobacterium strain HA5.</title>
        <authorList>
            <person name="Miura A."/>
            <person name="Kojima H."/>
            <person name="Fukui M."/>
        </authorList>
    </citation>
    <scope>NUCLEOTIDE SEQUENCE [LARGE SCALE GENOMIC DNA]</scope>
    <source>
        <strain evidence="13 14">HA5</strain>
    </source>
</reference>
<dbReference type="InterPro" id="IPR036034">
    <property type="entry name" value="PDZ_sf"/>
</dbReference>
<dbReference type="KEGG" id="slim:SCL_1933"/>
<feature type="binding site" evidence="10">
    <location>
        <position position="163"/>
    </location>
    <ligand>
        <name>substrate</name>
    </ligand>
</feature>
<feature type="transmembrane region" description="Helical" evidence="11">
    <location>
        <begin position="12"/>
        <end position="32"/>
    </location>
</feature>